<dbReference type="EMBL" id="BMPI01000001">
    <property type="protein sequence ID" value="GGM03673.1"/>
    <property type="molecule type" value="Genomic_DNA"/>
</dbReference>
<proteinExistence type="predicted"/>
<feature type="compositionally biased region" description="Basic and acidic residues" evidence="1">
    <location>
        <begin position="105"/>
        <end position="115"/>
    </location>
</feature>
<name>A0A917SZH5_9ACTN</name>
<reference evidence="2" key="2">
    <citation type="submission" date="2020-09" db="EMBL/GenBank/DDBJ databases">
        <authorList>
            <person name="Sun Q."/>
            <person name="Ohkuma M."/>
        </authorList>
    </citation>
    <scope>NUCLEOTIDE SEQUENCE</scope>
    <source>
        <strain evidence="2">JCM 19831</strain>
    </source>
</reference>
<keyword evidence="3" id="KW-1185">Reference proteome</keyword>
<accession>A0A917SZH5</accession>
<gene>
    <name evidence="2" type="ORF">GCM10007977_001300</name>
</gene>
<reference evidence="2" key="1">
    <citation type="journal article" date="2014" name="Int. J. Syst. Evol. Microbiol.">
        <title>Complete genome sequence of Corynebacterium casei LMG S-19264T (=DSM 44701T), isolated from a smear-ripened cheese.</title>
        <authorList>
            <consortium name="US DOE Joint Genome Institute (JGI-PGF)"/>
            <person name="Walter F."/>
            <person name="Albersmeier A."/>
            <person name="Kalinowski J."/>
            <person name="Ruckert C."/>
        </authorList>
    </citation>
    <scope>NUCLEOTIDE SEQUENCE</scope>
    <source>
        <strain evidence="2">JCM 19831</strain>
    </source>
</reference>
<feature type="region of interest" description="Disordered" evidence="1">
    <location>
        <begin position="98"/>
        <end position="126"/>
    </location>
</feature>
<protein>
    <submittedName>
        <fullName evidence="2">Uncharacterized protein</fullName>
    </submittedName>
</protein>
<evidence type="ECO:0000256" key="1">
    <source>
        <dbReference type="SAM" id="MobiDB-lite"/>
    </source>
</evidence>
<comment type="caution">
    <text evidence="2">The sequence shown here is derived from an EMBL/GenBank/DDBJ whole genome shotgun (WGS) entry which is preliminary data.</text>
</comment>
<evidence type="ECO:0000313" key="2">
    <source>
        <dbReference type="EMBL" id="GGM03673.1"/>
    </source>
</evidence>
<dbReference type="AlphaFoldDB" id="A0A917SZH5"/>
<sequence length="126" mass="13932">MVCVGNQIETARSPSTYCAVGVSAPRGNTSTANVTAKTKLSAGSCVSRRPTLLVVVPPDTELVVDQVHLPVQPGRVKLSARPRKRNFRMRPRLRLTCREVASSRPRSDESEEIGRYTRLNPVEPHR</sequence>
<organism evidence="2 3">
    <name type="scientific">Dactylosporangium sucinum</name>
    <dbReference type="NCBI Taxonomy" id="1424081"/>
    <lineage>
        <taxon>Bacteria</taxon>
        <taxon>Bacillati</taxon>
        <taxon>Actinomycetota</taxon>
        <taxon>Actinomycetes</taxon>
        <taxon>Micromonosporales</taxon>
        <taxon>Micromonosporaceae</taxon>
        <taxon>Dactylosporangium</taxon>
    </lineage>
</organism>
<dbReference type="Proteomes" id="UP000642070">
    <property type="component" value="Unassembled WGS sequence"/>
</dbReference>
<evidence type="ECO:0000313" key="3">
    <source>
        <dbReference type="Proteomes" id="UP000642070"/>
    </source>
</evidence>